<keyword evidence="2" id="KW-1185">Reference proteome</keyword>
<dbReference type="Proteomes" id="UP000694392">
    <property type="component" value="Unplaced"/>
</dbReference>
<dbReference type="GeneTree" id="ENSGT00950000185028"/>
<reference evidence="1" key="1">
    <citation type="submission" date="2025-08" db="UniProtKB">
        <authorList>
            <consortium name="Ensembl"/>
        </authorList>
    </citation>
    <scope>IDENTIFICATION</scope>
</reference>
<evidence type="ECO:0000313" key="1">
    <source>
        <dbReference type="Ensembl" id="ENSSPUP00000012081.1"/>
    </source>
</evidence>
<sequence length="83" mass="9433">MAKPQNKDPGLKEKFKILLGLSSSRASSKSSEGKETEFIITAEILKELSMECRLNNRICTIGQIYEVTRTMICRDVRTVDPKR</sequence>
<protein>
    <submittedName>
        <fullName evidence="1">Uncharacterized protein</fullName>
    </submittedName>
</protein>
<proteinExistence type="predicted"/>
<reference evidence="1" key="2">
    <citation type="submission" date="2025-09" db="UniProtKB">
        <authorList>
            <consortium name="Ensembl"/>
        </authorList>
    </citation>
    <scope>IDENTIFICATION</scope>
</reference>
<evidence type="ECO:0000313" key="2">
    <source>
        <dbReference type="Proteomes" id="UP000694392"/>
    </source>
</evidence>
<dbReference type="AlphaFoldDB" id="A0A8D0GZV6"/>
<accession>A0A8D0GZV6</accession>
<dbReference type="Ensembl" id="ENSSPUT00000012880.1">
    <property type="protein sequence ID" value="ENSSPUP00000012081.1"/>
    <property type="gene ID" value="ENSSPUG00000009263.1"/>
</dbReference>
<name>A0A8D0GZV6_SPHPU</name>
<organism evidence="1 2">
    <name type="scientific">Sphenodon punctatus</name>
    <name type="common">Tuatara</name>
    <name type="synonym">Hatteria punctata</name>
    <dbReference type="NCBI Taxonomy" id="8508"/>
    <lineage>
        <taxon>Eukaryota</taxon>
        <taxon>Metazoa</taxon>
        <taxon>Chordata</taxon>
        <taxon>Craniata</taxon>
        <taxon>Vertebrata</taxon>
        <taxon>Euteleostomi</taxon>
        <taxon>Lepidosauria</taxon>
        <taxon>Sphenodontia</taxon>
        <taxon>Sphenodontidae</taxon>
        <taxon>Sphenodon</taxon>
    </lineage>
</organism>